<protein>
    <submittedName>
        <fullName evidence="1">Nucleoside-triphosphatase</fullName>
    </submittedName>
</protein>
<dbReference type="Gene3D" id="3.40.50.300">
    <property type="entry name" value="P-loop containing nucleotide triphosphate hydrolases"/>
    <property type="match status" value="1"/>
</dbReference>
<reference evidence="1 2" key="1">
    <citation type="submission" date="2022-12" db="EMBL/GenBank/DDBJ databases">
        <title>Metagenome assembled genome from gulf of manar.</title>
        <authorList>
            <person name="Kohli P."/>
            <person name="Pk S."/>
            <person name="Venkata Ramana C."/>
            <person name="Sasikala C."/>
        </authorList>
    </citation>
    <scope>NUCLEOTIDE SEQUENCE [LARGE SCALE GENOMIC DNA]</scope>
    <source>
        <strain evidence="1">JB008</strain>
    </source>
</reference>
<name>A0AAJ1MJD1_9SPIO</name>
<proteinExistence type="predicted"/>
<evidence type="ECO:0000313" key="2">
    <source>
        <dbReference type="Proteomes" id="UP001221217"/>
    </source>
</evidence>
<dbReference type="EMBL" id="JAQQAL010000024">
    <property type="protein sequence ID" value="MDC7227328.1"/>
    <property type="molecule type" value="Genomic_DNA"/>
</dbReference>
<dbReference type="SUPFAM" id="SSF52540">
    <property type="entry name" value="P-loop containing nucleoside triphosphate hydrolases"/>
    <property type="match status" value="1"/>
</dbReference>
<dbReference type="Proteomes" id="UP001221217">
    <property type="component" value="Unassembled WGS sequence"/>
</dbReference>
<evidence type="ECO:0000313" key="1">
    <source>
        <dbReference type="EMBL" id="MDC7227328.1"/>
    </source>
</evidence>
<accession>A0AAJ1MJD1</accession>
<dbReference type="InterPro" id="IPR004948">
    <property type="entry name" value="Nuc-triphosphatase_THEP1"/>
</dbReference>
<organism evidence="1 2">
    <name type="scientific">Candidatus Thalassospirochaeta sargassi</name>
    <dbReference type="NCBI Taxonomy" id="3119039"/>
    <lineage>
        <taxon>Bacteria</taxon>
        <taxon>Pseudomonadati</taxon>
        <taxon>Spirochaetota</taxon>
        <taxon>Spirochaetia</taxon>
        <taxon>Spirochaetales</taxon>
        <taxon>Spirochaetaceae</taxon>
        <taxon>Candidatus Thalassospirochaeta</taxon>
    </lineage>
</organism>
<sequence length="169" mass="18492">MALVKIISGAKDAGKTKTAAAIVEDLKRQGKRVAGFLSVAETVSKNSYFLVNIESGERMKAVSMIKPAGGDCWIQYNFSRFWFSETAFTAAGRLIDEIAVSSQDHFPDAVFIDEIGPLELSGKGFMNPLKRLLKDYNGIVFLAVRESLVDVIISELCLKTPEIISAQAQ</sequence>
<dbReference type="GO" id="GO:0017111">
    <property type="term" value="F:ribonucleoside triphosphate phosphatase activity"/>
    <property type="evidence" value="ECO:0007669"/>
    <property type="project" value="InterPro"/>
</dbReference>
<comment type="caution">
    <text evidence="1">The sequence shown here is derived from an EMBL/GenBank/DDBJ whole genome shotgun (WGS) entry which is preliminary data.</text>
</comment>
<dbReference type="AlphaFoldDB" id="A0AAJ1MJD1"/>
<dbReference type="Pfam" id="PF03266">
    <property type="entry name" value="NTPase_1"/>
    <property type="match status" value="1"/>
</dbReference>
<gene>
    <name evidence="1" type="ORF">PQJ61_11255</name>
</gene>
<dbReference type="InterPro" id="IPR027417">
    <property type="entry name" value="P-loop_NTPase"/>
</dbReference>